<dbReference type="Proteomes" id="UP000092125">
    <property type="component" value="Unassembled WGS sequence"/>
</dbReference>
<dbReference type="EMBL" id="LYVI01000002">
    <property type="protein sequence ID" value="OBU63010.1"/>
    <property type="molecule type" value="Genomic_DNA"/>
</dbReference>
<comment type="caution">
    <text evidence="3">The sequence shown here is derived from an EMBL/GenBank/DDBJ whole genome shotgun (WGS) entry which is preliminary data.</text>
</comment>
<evidence type="ECO:0000313" key="4">
    <source>
        <dbReference type="Proteomes" id="UP000092125"/>
    </source>
</evidence>
<dbReference type="GO" id="GO:0016787">
    <property type="term" value="F:hydrolase activity"/>
    <property type="evidence" value="ECO:0007669"/>
    <property type="project" value="UniProtKB-KW"/>
</dbReference>
<gene>
    <name evidence="3" type="ORF">A9K56_05045</name>
</gene>
<keyword evidence="1" id="KW-0378">Hydrolase</keyword>
<name>A0AAP7L202_STEMA</name>
<dbReference type="CDD" id="cd00431">
    <property type="entry name" value="cysteine_hydrolases"/>
    <property type="match status" value="1"/>
</dbReference>
<reference evidence="3 4" key="1">
    <citation type="submission" date="2016-05" db="EMBL/GenBank/DDBJ databases">
        <title>Draft Genome Sequences of Stenotrophomonas maltophilia Strains Sm32COP, Sm41DVV, Sm46PAILV, SmF3, SmF22, SmSOFb1 and SmCVFa1, Isolated from Different Manures, in France.</title>
        <authorList>
            <person name="Nazaret S."/>
            <person name="Bodilis J."/>
        </authorList>
    </citation>
    <scope>NUCLEOTIDE SEQUENCE [LARGE SCALE GENOMIC DNA]</scope>
    <source>
        <strain evidence="3 4">Sm41DVV</strain>
    </source>
</reference>
<dbReference type="Gene3D" id="3.40.50.850">
    <property type="entry name" value="Isochorismatase-like"/>
    <property type="match status" value="1"/>
</dbReference>
<protein>
    <submittedName>
        <fullName evidence="3">Isochorismatase</fullName>
    </submittedName>
</protein>
<dbReference type="SUPFAM" id="SSF52499">
    <property type="entry name" value="Isochorismatase-like hydrolases"/>
    <property type="match status" value="1"/>
</dbReference>
<proteinExistence type="predicted"/>
<sequence>MPRRNATTALLVIDMFSRFDFPDAGALAPLAERAATRIRRVRDHCDARRWPVIHANDNFSDWQRDFRQQVEQCRRDGGSAARIADMLAPAPHHYFVLKPKHSAFLATPLPILLAKLGVRHLWLTGMATDSCVLATALDANAREFEVTVVADATAALPARRRVALQTLERSGAARIETVAGLLSSPRRAQR</sequence>
<dbReference type="InterPro" id="IPR036380">
    <property type="entry name" value="Isochorismatase-like_sf"/>
</dbReference>
<dbReference type="Pfam" id="PF00857">
    <property type="entry name" value="Isochorismatase"/>
    <property type="match status" value="1"/>
</dbReference>
<evidence type="ECO:0000256" key="1">
    <source>
        <dbReference type="ARBA" id="ARBA00022801"/>
    </source>
</evidence>
<dbReference type="PANTHER" id="PTHR43540">
    <property type="entry name" value="PEROXYUREIDOACRYLATE/UREIDOACRYLATE AMIDOHYDROLASE-RELATED"/>
    <property type="match status" value="1"/>
</dbReference>
<dbReference type="RefSeq" id="WP_065174468.1">
    <property type="nucleotide sequence ID" value="NZ_JAMYCP010000008.1"/>
</dbReference>
<dbReference type="PANTHER" id="PTHR43540:SF6">
    <property type="entry name" value="ISOCHORISMATASE-LIKE DOMAIN-CONTAINING PROTEIN"/>
    <property type="match status" value="1"/>
</dbReference>
<organism evidence="3 4">
    <name type="scientific">Stenotrophomonas maltophilia</name>
    <name type="common">Pseudomonas maltophilia</name>
    <name type="synonym">Xanthomonas maltophilia</name>
    <dbReference type="NCBI Taxonomy" id="40324"/>
    <lineage>
        <taxon>Bacteria</taxon>
        <taxon>Pseudomonadati</taxon>
        <taxon>Pseudomonadota</taxon>
        <taxon>Gammaproteobacteria</taxon>
        <taxon>Lysobacterales</taxon>
        <taxon>Lysobacteraceae</taxon>
        <taxon>Stenotrophomonas</taxon>
        <taxon>Stenotrophomonas maltophilia group</taxon>
    </lineage>
</organism>
<dbReference type="AlphaFoldDB" id="A0AAP7L202"/>
<evidence type="ECO:0000259" key="2">
    <source>
        <dbReference type="Pfam" id="PF00857"/>
    </source>
</evidence>
<feature type="domain" description="Isochorismatase-like" evidence="2">
    <location>
        <begin position="8"/>
        <end position="173"/>
    </location>
</feature>
<dbReference type="InterPro" id="IPR050272">
    <property type="entry name" value="Isochorismatase-like_hydrls"/>
</dbReference>
<evidence type="ECO:0000313" key="3">
    <source>
        <dbReference type="EMBL" id="OBU63010.1"/>
    </source>
</evidence>
<dbReference type="InterPro" id="IPR000868">
    <property type="entry name" value="Isochorismatase-like_dom"/>
</dbReference>
<accession>A0AAP7L202</accession>